<organism evidence="1">
    <name type="scientific">Arundo donax</name>
    <name type="common">Giant reed</name>
    <name type="synonym">Donax arundinaceus</name>
    <dbReference type="NCBI Taxonomy" id="35708"/>
    <lineage>
        <taxon>Eukaryota</taxon>
        <taxon>Viridiplantae</taxon>
        <taxon>Streptophyta</taxon>
        <taxon>Embryophyta</taxon>
        <taxon>Tracheophyta</taxon>
        <taxon>Spermatophyta</taxon>
        <taxon>Magnoliopsida</taxon>
        <taxon>Liliopsida</taxon>
        <taxon>Poales</taxon>
        <taxon>Poaceae</taxon>
        <taxon>PACMAD clade</taxon>
        <taxon>Arundinoideae</taxon>
        <taxon>Arundineae</taxon>
        <taxon>Arundo</taxon>
    </lineage>
</organism>
<dbReference type="AlphaFoldDB" id="A0A0A8Y0Z1"/>
<sequence>MIVSVSVFYSSFLQMLSTAGVVSNSSSLSLSF</sequence>
<name>A0A0A8Y0Z1_ARUDO</name>
<dbReference type="EMBL" id="GBRH01279260">
    <property type="protein sequence ID" value="JAD18635.1"/>
    <property type="molecule type" value="Transcribed_RNA"/>
</dbReference>
<reference evidence="1" key="2">
    <citation type="journal article" date="2015" name="Data Brief">
        <title>Shoot transcriptome of the giant reed, Arundo donax.</title>
        <authorList>
            <person name="Barrero R.A."/>
            <person name="Guerrero F.D."/>
            <person name="Moolhuijzen P."/>
            <person name="Goolsby J.A."/>
            <person name="Tidwell J."/>
            <person name="Bellgard S.E."/>
            <person name="Bellgard M.I."/>
        </authorList>
    </citation>
    <scope>NUCLEOTIDE SEQUENCE</scope>
    <source>
        <tissue evidence="1">Shoot tissue taken approximately 20 cm above the soil surface</tissue>
    </source>
</reference>
<accession>A0A0A8Y0Z1</accession>
<reference evidence="1" key="1">
    <citation type="submission" date="2014-09" db="EMBL/GenBank/DDBJ databases">
        <authorList>
            <person name="Magalhaes I.L.F."/>
            <person name="Oliveira U."/>
            <person name="Santos F.R."/>
            <person name="Vidigal T.H.D.A."/>
            <person name="Brescovit A.D."/>
            <person name="Santos A.J."/>
        </authorList>
    </citation>
    <scope>NUCLEOTIDE SEQUENCE</scope>
    <source>
        <tissue evidence="1">Shoot tissue taken approximately 20 cm above the soil surface</tissue>
    </source>
</reference>
<proteinExistence type="predicted"/>
<evidence type="ECO:0000313" key="1">
    <source>
        <dbReference type="EMBL" id="JAD18635.1"/>
    </source>
</evidence>
<protein>
    <submittedName>
        <fullName evidence="1">Uncharacterized protein</fullName>
    </submittedName>
</protein>